<protein>
    <submittedName>
        <fullName evidence="1">Uncharacterized protein</fullName>
    </submittedName>
</protein>
<organism evidence="1 2">
    <name type="scientific">Candidatus Kerfeldbacteria bacterium RIFCSPHIGHO2_12_FULL_48_17</name>
    <dbReference type="NCBI Taxonomy" id="1798542"/>
    <lineage>
        <taxon>Bacteria</taxon>
        <taxon>Candidatus Kerfeldiibacteriota</taxon>
    </lineage>
</organism>
<dbReference type="Proteomes" id="UP000176952">
    <property type="component" value="Unassembled WGS sequence"/>
</dbReference>
<sequence>MTIKITSSQQVLAEIEKQRGQNPTGMIFINVSPDYKPGDDLLNQIQSQPGINHVQYRPNLLYIEVTPTDTTIVTG</sequence>
<proteinExistence type="predicted"/>
<dbReference type="AlphaFoldDB" id="A0A1G2B4R6"/>
<accession>A0A1G2B4R6</accession>
<evidence type="ECO:0000313" key="1">
    <source>
        <dbReference type="EMBL" id="OGY83706.1"/>
    </source>
</evidence>
<dbReference type="EMBL" id="MHKD01000019">
    <property type="protein sequence ID" value="OGY83706.1"/>
    <property type="molecule type" value="Genomic_DNA"/>
</dbReference>
<evidence type="ECO:0000313" key="2">
    <source>
        <dbReference type="Proteomes" id="UP000176952"/>
    </source>
</evidence>
<comment type="caution">
    <text evidence="1">The sequence shown here is derived from an EMBL/GenBank/DDBJ whole genome shotgun (WGS) entry which is preliminary data.</text>
</comment>
<reference evidence="1 2" key="1">
    <citation type="journal article" date="2016" name="Nat. Commun.">
        <title>Thousands of microbial genomes shed light on interconnected biogeochemical processes in an aquifer system.</title>
        <authorList>
            <person name="Anantharaman K."/>
            <person name="Brown C.T."/>
            <person name="Hug L.A."/>
            <person name="Sharon I."/>
            <person name="Castelle C.J."/>
            <person name="Probst A.J."/>
            <person name="Thomas B.C."/>
            <person name="Singh A."/>
            <person name="Wilkins M.J."/>
            <person name="Karaoz U."/>
            <person name="Brodie E.L."/>
            <person name="Williams K.H."/>
            <person name="Hubbard S.S."/>
            <person name="Banfield J.F."/>
        </authorList>
    </citation>
    <scope>NUCLEOTIDE SEQUENCE [LARGE SCALE GENOMIC DNA]</scope>
</reference>
<gene>
    <name evidence="1" type="ORF">A3F54_04965</name>
</gene>
<name>A0A1G2B4R6_9BACT</name>